<comment type="caution">
    <text evidence="2">The sequence shown here is derived from an EMBL/GenBank/DDBJ whole genome shotgun (WGS) entry which is preliminary data.</text>
</comment>
<keyword evidence="1" id="KW-0472">Membrane</keyword>
<evidence type="ECO:0000313" key="3">
    <source>
        <dbReference type="Proteomes" id="UP001500552"/>
    </source>
</evidence>
<evidence type="ECO:0000313" key="2">
    <source>
        <dbReference type="EMBL" id="GAA4440598.1"/>
    </source>
</evidence>
<dbReference type="Proteomes" id="UP001500552">
    <property type="component" value="Unassembled WGS sequence"/>
</dbReference>
<reference evidence="3" key="1">
    <citation type="journal article" date="2019" name="Int. J. Syst. Evol. Microbiol.">
        <title>The Global Catalogue of Microorganisms (GCM) 10K type strain sequencing project: providing services to taxonomists for standard genome sequencing and annotation.</title>
        <authorList>
            <consortium name="The Broad Institute Genomics Platform"/>
            <consortium name="The Broad Institute Genome Sequencing Center for Infectious Disease"/>
            <person name="Wu L."/>
            <person name="Ma J."/>
        </authorList>
    </citation>
    <scope>NUCLEOTIDE SEQUENCE [LARGE SCALE GENOMIC DNA]</scope>
    <source>
        <strain evidence="3">JCM 17926</strain>
    </source>
</reference>
<dbReference type="EMBL" id="BAABHC010000029">
    <property type="protein sequence ID" value="GAA4440598.1"/>
    <property type="molecule type" value="Genomic_DNA"/>
</dbReference>
<proteinExistence type="predicted"/>
<feature type="transmembrane region" description="Helical" evidence="1">
    <location>
        <begin position="140"/>
        <end position="160"/>
    </location>
</feature>
<dbReference type="PANTHER" id="PTHR34219">
    <property type="entry name" value="IRON-REGULATED INNER MEMBRANE PROTEIN-RELATED"/>
    <property type="match status" value="1"/>
</dbReference>
<keyword evidence="1" id="KW-1133">Transmembrane helix</keyword>
<dbReference type="InterPro" id="IPR005625">
    <property type="entry name" value="PepSY-ass_TM"/>
</dbReference>
<gene>
    <name evidence="2" type="ORF">GCM10023188_38070</name>
</gene>
<sequence>MKKRTKRTFSLHHWCGLIAGIFILAISLSGAVLVFHDDIDAAIYAEESQLSTPAHALRIDRSFGWVRHENPGWDIRIQALPEAPDQALLYELRQGQLRKWLFVHPETGAEVATVPQAHNRLVYILLNLHYNLLAGTPGKVAVLLTGLALLLLTVTGFLLYRKSILKVITFRQTISRKSRRSLFSSLHRVVGVWALVFNLLMCVTGISLAITVVNAALKGGTAAIQVPRVPISVDKAIQEIEASYPGFEVTYLRFPVSEEGKLQLRGRFKTDPAYYGTLYSTVQVNYKTGSVEGVDFLREHPWHERVLTILHPLHFGDYAGLFVKILYCVGGLMPGLLSISGFVLWYIRRKQFPVKRPQAKRVRAIG</sequence>
<protein>
    <submittedName>
        <fullName evidence="2">PepSY-associated TM helix domain-containing protein</fullName>
    </submittedName>
</protein>
<accession>A0ABP8LZX2</accession>
<feature type="transmembrane region" description="Helical" evidence="1">
    <location>
        <begin position="321"/>
        <end position="347"/>
    </location>
</feature>
<keyword evidence="3" id="KW-1185">Reference proteome</keyword>
<organism evidence="2 3">
    <name type="scientific">Pontibacter saemangeumensis</name>
    <dbReference type="NCBI Taxonomy" id="1084525"/>
    <lineage>
        <taxon>Bacteria</taxon>
        <taxon>Pseudomonadati</taxon>
        <taxon>Bacteroidota</taxon>
        <taxon>Cytophagia</taxon>
        <taxon>Cytophagales</taxon>
        <taxon>Hymenobacteraceae</taxon>
        <taxon>Pontibacter</taxon>
    </lineage>
</organism>
<feature type="transmembrane region" description="Helical" evidence="1">
    <location>
        <begin position="181"/>
        <end position="210"/>
    </location>
</feature>
<dbReference type="Pfam" id="PF03929">
    <property type="entry name" value="PepSY_TM"/>
    <property type="match status" value="1"/>
</dbReference>
<feature type="transmembrane region" description="Helical" evidence="1">
    <location>
        <begin position="12"/>
        <end position="35"/>
    </location>
</feature>
<evidence type="ECO:0000256" key="1">
    <source>
        <dbReference type="SAM" id="Phobius"/>
    </source>
</evidence>
<dbReference type="RefSeq" id="WP_345161292.1">
    <property type="nucleotide sequence ID" value="NZ_BAABHC010000029.1"/>
</dbReference>
<keyword evidence="1" id="KW-0812">Transmembrane</keyword>
<name>A0ABP8LZX2_9BACT</name>
<dbReference type="PANTHER" id="PTHR34219:SF8">
    <property type="entry name" value="PEPSY DOMAIN-CONTAINING PROTEIN"/>
    <property type="match status" value="1"/>
</dbReference>